<evidence type="ECO:0000313" key="2">
    <source>
        <dbReference type="EMBL" id="CAI50271.1"/>
    </source>
</evidence>
<dbReference type="Proteomes" id="UP000002698">
    <property type="component" value="Chromosome"/>
</dbReference>
<evidence type="ECO:0000259" key="1">
    <source>
        <dbReference type="PROSITE" id="PS51704"/>
    </source>
</evidence>
<protein>
    <submittedName>
        <fullName evidence="2">Glycerophosphodiester phosphodiesterase</fullName>
        <ecNumber evidence="2">3.1.4.46</ecNumber>
    </submittedName>
</protein>
<dbReference type="eggNOG" id="arCOG00701">
    <property type="taxonomic scope" value="Archaea"/>
</dbReference>
<keyword evidence="3" id="KW-1185">Reference proteome</keyword>
<reference evidence="2 3" key="1">
    <citation type="journal article" date="2005" name="Genome Res.">
        <title>Living with two extremes: conclusions from the genome sequence of Natronomonas pharaonis.</title>
        <authorList>
            <person name="Falb M."/>
            <person name="Pfeiffer F."/>
            <person name="Palm P."/>
            <person name="Rodewald K."/>
            <person name="Hickmann V."/>
            <person name="Tittor J."/>
            <person name="Oesterhelt D."/>
        </authorList>
    </citation>
    <scope>NUCLEOTIDE SEQUENCE [LARGE SCALE GENOMIC DNA]</scope>
    <source>
        <strain evidence="3">ATCC 35678 / DSM 2160 / CIP 103997 / JCM 8858 / NBRC 14720 / NCIMB 2260 / Gabara</strain>
    </source>
</reference>
<dbReference type="OrthoDB" id="19020at2157"/>
<sequence length="226" mass="23648">MRLIAHRGFAATAPENTLQAVTEAAEVADGVEVDVRRCGSGELVVIHDETVDRVTDASGPVSSFTRTDLDALDVLDTGEGVPTLAAVLEAVPAHIGITLDLKESGIAADAVALLSETRQQVTLSSRSREVLAACRDAAPELPRAYITDGSDESGTDAVEVAIDLDCAFLHPSLDVATERVVAEAHRAGMSVNAWTVDTPADAETLAERGVDGVIADRPVSLPESRQ</sequence>
<dbReference type="PANTHER" id="PTHR46211">
    <property type="entry name" value="GLYCEROPHOSPHORYL DIESTER PHOSPHODIESTERASE"/>
    <property type="match status" value="1"/>
</dbReference>
<organism evidence="2 3">
    <name type="scientific">Natronomonas pharaonis (strain ATCC 35678 / DSM 2160 / CIP 103997 / JCM 8858 / NBRC 14720 / NCIMB 2260 / Gabara)</name>
    <name type="common">Halobacterium pharaonis</name>
    <dbReference type="NCBI Taxonomy" id="348780"/>
    <lineage>
        <taxon>Archaea</taxon>
        <taxon>Methanobacteriati</taxon>
        <taxon>Methanobacteriota</taxon>
        <taxon>Stenosarchaea group</taxon>
        <taxon>Halobacteria</taxon>
        <taxon>Halobacteriales</taxon>
        <taxon>Natronomonadaceae</taxon>
        <taxon>Natronomonas</taxon>
    </lineage>
</organism>
<dbReference type="Pfam" id="PF03009">
    <property type="entry name" value="GDPD"/>
    <property type="match status" value="1"/>
</dbReference>
<dbReference type="GeneID" id="3703444"/>
<dbReference type="STRING" id="348780.NP_4360A"/>
<name>A0A1U7EYG0_NATPD</name>
<gene>
    <name evidence="2" type="primary">glpQ</name>
    <name evidence="2" type="synonym">ugpQ</name>
    <name evidence="2" type="ordered locus">NP_4360A</name>
</gene>
<dbReference type="InterPro" id="IPR030395">
    <property type="entry name" value="GP_PDE_dom"/>
</dbReference>
<dbReference type="RefSeq" id="WP_011323887.1">
    <property type="nucleotide sequence ID" value="NC_007426.1"/>
</dbReference>
<dbReference type="PROSITE" id="PS51704">
    <property type="entry name" value="GP_PDE"/>
    <property type="match status" value="1"/>
</dbReference>
<evidence type="ECO:0000313" key="3">
    <source>
        <dbReference type="Proteomes" id="UP000002698"/>
    </source>
</evidence>
<dbReference type="GO" id="GO:0006629">
    <property type="term" value="P:lipid metabolic process"/>
    <property type="evidence" value="ECO:0007669"/>
    <property type="project" value="InterPro"/>
</dbReference>
<accession>A0A1U7EYG0</accession>
<dbReference type="KEGG" id="nph:NP_4360A"/>
<dbReference type="SUPFAM" id="SSF51695">
    <property type="entry name" value="PLC-like phosphodiesterases"/>
    <property type="match status" value="1"/>
</dbReference>
<dbReference type="HOGENOM" id="CLU_030006_3_4_2"/>
<proteinExistence type="predicted"/>
<keyword evidence="2" id="KW-0378">Hydrolase</keyword>
<dbReference type="PANTHER" id="PTHR46211:SF14">
    <property type="entry name" value="GLYCEROPHOSPHODIESTER PHOSPHODIESTERASE"/>
    <property type="match status" value="1"/>
</dbReference>
<dbReference type="EnsemblBacteria" id="CAI50271">
    <property type="protein sequence ID" value="CAI50271"/>
    <property type="gene ID" value="NP_4360A"/>
</dbReference>
<dbReference type="InterPro" id="IPR017946">
    <property type="entry name" value="PLC-like_Pdiesterase_TIM-brl"/>
</dbReference>
<dbReference type="EMBL" id="CR936257">
    <property type="protein sequence ID" value="CAI50271.1"/>
    <property type="molecule type" value="Genomic_DNA"/>
</dbReference>
<dbReference type="CDD" id="cd08556">
    <property type="entry name" value="GDPD"/>
    <property type="match status" value="1"/>
</dbReference>
<dbReference type="EC" id="3.1.4.46" evidence="2"/>
<dbReference type="AlphaFoldDB" id="A0A1U7EYG0"/>
<dbReference type="GO" id="GO:0008889">
    <property type="term" value="F:glycerophosphodiester phosphodiesterase activity"/>
    <property type="evidence" value="ECO:0007669"/>
    <property type="project" value="UniProtKB-EC"/>
</dbReference>
<dbReference type="Gene3D" id="3.20.20.190">
    <property type="entry name" value="Phosphatidylinositol (PI) phosphodiesterase"/>
    <property type="match status" value="1"/>
</dbReference>
<feature type="domain" description="GP-PDE" evidence="1">
    <location>
        <begin position="1"/>
        <end position="225"/>
    </location>
</feature>